<protein>
    <recommendedName>
        <fullName evidence="9">Major facilitator superfamily (MFS) profile domain-containing protein</fullName>
    </recommendedName>
</protein>
<dbReference type="GO" id="GO:0022857">
    <property type="term" value="F:transmembrane transporter activity"/>
    <property type="evidence" value="ECO:0007669"/>
    <property type="project" value="InterPro"/>
</dbReference>
<feature type="transmembrane region" description="Helical" evidence="8">
    <location>
        <begin position="123"/>
        <end position="141"/>
    </location>
</feature>
<organism evidence="10 11">
    <name type="scientific">Streptomyces sviceus (strain ATCC 29083 / DSM 924 / JCM 4929 / NBRC 13980 / NCIMB 11184 / NRRL 5439 / UC 5370)</name>
    <dbReference type="NCBI Taxonomy" id="463191"/>
    <lineage>
        <taxon>Bacteria</taxon>
        <taxon>Bacillati</taxon>
        <taxon>Actinomycetota</taxon>
        <taxon>Actinomycetes</taxon>
        <taxon>Kitasatosporales</taxon>
        <taxon>Streptomycetaceae</taxon>
        <taxon>Streptomyces</taxon>
    </lineage>
</organism>
<dbReference type="eggNOG" id="COG0477">
    <property type="taxonomic scope" value="Bacteria"/>
</dbReference>
<dbReference type="CDD" id="cd17321">
    <property type="entry name" value="MFS_MMR_MDR_like"/>
    <property type="match status" value="1"/>
</dbReference>
<dbReference type="PANTHER" id="PTHR42718">
    <property type="entry name" value="MAJOR FACILITATOR SUPERFAMILY MULTIDRUG TRANSPORTER MFSC"/>
    <property type="match status" value="1"/>
</dbReference>
<dbReference type="AlphaFoldDB" id="B5HT25"/>
<dbReference type="PROSITE" id="PS50850">
    <property type="entry name" value="MFS"/>
    <property type="match status" value="1"/>
</dbReference>
<feature type="transmembrane region" description="Helical" evidence="8">
    <location>
        <begin position="178"/>
        <end position="200"/>
    </location>
</feature>
<evidence type="ECO:0000256" key="4">
    <source>
        <dbReference type="ARBA" id="ARBA00022692"/>
    </source>
</evidence>
<feature type="transmembrane region" description="Helical" evidence="8">
    <location>
        <begin position="95"/>
        <end position="117"/>
    </location>
</feature>
<keyword evidence="5 8" id="KW-1133">Transmembrane helix</keyword>
<dbReference type="GO" id="GO:0046677">
    <property type="term" value="P:response to antibiotic"/>
    <property type="evidence" value="ECO:0007669"/>
    <property type="project" value="UniProtKB-KW"/>
</dbReference>
<dbReference type="InterPro" id="IPR020846">
    <property type="entry name" value="MFS_dom"/>
</dbReference>
<dbReference type="OrthoDB" id="9807274at2"/>
<dbReference type="InterPro" id="IPR004638">
    <property type="entry name" value="EmrB-like"/>
</dbReference>
<evidence type="ECO:0000256" key="6">
    <source>
        <dbReference type="ARBA" id="ARBA00023136"/>
    </source>
</evidence>
<comment type="subcellular location">
    <subcellularLocation>
        <location evidence="1">Cell membrane</location>
        <topology evidence="1">Multi-pass membrane protein</topology>
    </subcellularLocation>
</comment>
<feature type="transmembrane region" description="Helical" evidence="8">
    <location>
        <begin position="346"/>
        <end position="363"/>
    </location>
</feature>
<keyword evidence="2" id="KW-0813">Transport</keyword>
<feature type="transmembrane region" description="Helical" evidence="8">
    <location>
        <begin position="153"/>
        <end position="172"/>
    </location>
</feature>
<feature type="transmembrane region" description="Helical" evidence="8">
    <location>
        <begin position="212"/>
        <end position="232"/>
    </location>
</feature>
<dbReference type="GO" id="GO:0005886">
    <property type="term" value="C:plasma membrane"/>
    <property type="evidence" value="ECO:0007669"/>
    <property type="project" value="UniProtKB-SubCell"/>
</dbReference>
<feature type="transmembrane region" description="Helical" evidence="8">
    <location>
        <begin position="461"/>
        <end position="480"/>
    </location>
</feature>
<keyword evidence="6 8" id="KW-0472">Membrane</keyword>
<accession>B5HT25</accession>
<evidence type="ECO:0000256" key="8">
    <source>
        <dbReference type="SAM" id="Phobius"/>
    </source>
</evidence>
<dbReference type="PRINTS" id="PR01036">
    <property type="entry name" value="TCRTETB"/>
</dbReference>
<name>B5HT25_STRX2</name>
<evidence type="ECO:0000313" key="11">
    <source>
        <dbReference type="Proteomes" id="UP000002785"/>
    </source>
</evidence>
<dbReference type="NCBIfam" id="TIGR00711">
    <property type="entry name" value="efflux_EmrB"/>
    <property type="match status" value="1"/>
</dbReference>
<evidence type="ECO:0000256" key="1">
    <source>
        <dbReference type="ARBA" id="ARBA00004651"/>
    </source>
</evidence>
<keyword evidence="11" id="KW-1185">Reference proteome</keyword>
<dbReference type="PROSITE" id="PS00216">
    <property type="entry name" value="SUGAR_TRANSPORT_1"/>
    <property type="match status" value="1"/>
</dbReference>
<proteinExistence type="predicted"/>
<feature type="transmembrane region" description="Helical" evidence="8">
    <location>
        <begin position="375"/>
        <end position="399"/>
    </location>
</feature>
<feature type="transmembrane region" description="Helical" evidence="8">
    <location>
        <begin position="318"/>
        <end position="339"/>
    </location>
</feature>
<gene>
    <name evidence="10" type="ORF">SSEG_02742</name>
</gene>
<reference evidence="10" key="1">
    <citation type="submission" date="2009-10" db="EMBL/GenBank/DDBJ databases">
        <title>The genome sequence of Streptomyces sviceus strain ATCC 29083.</title>
        <authorList>
            <consortium name="The Broad Institute Genome Sequencing Platform"/>
            <consortium name="Broad Institute Microbial Sequencing Center"/>
            <person name="Fischbach M."/>
            <person name="Godfrey P."/>
            <person name="Ward D."/>
            <person name="Young S."/>
            <person name="Zeng Q."/>
            <person name="Koehrsen M."/>
            <person name="Alvarado L."/>
            <person name="Berlin A.M."/>
            <person name="Bochicchio J."/>
            <person name="Borenstein D."/>
            <person name="Chapman S.B."/>
            <person name="Chen Z."/>
            <person name="Engels R."/>
            <person name="Freedman E."/>
            <person name="Gellesch M."/>
            <person name="Goldberg J."/>
            <person name="Griggs A."/>
            <person name="Gujja S."/>
            <person name="Heilman E.R."/>
            <person name="Heiman D.I."/>
            <person name="Hepburn T.A."/>
            <person name="Howarth C."/>
            <person name="Jen D."/>
            <person name="Larson L."/>
            <person name="Lewis B."/>
            <person name="Mehta T."/>
            <person name="Park D."/>
            <person name="Pearson M."/>
            <person name="Richards J."/>
            <person name="Roberts A."/>
            <person name="Saif S."/>
            <person name="Shea T.D."/>
            <person name="Shenoy N."/>
            <person name="Sisk P."/>
            <person name="Stolte C."/>
            <person name="Sykes S.N."/>
            <person name="Thomson T."/>
            <person name="Walk T."/>
            <person name="White J."/>
            <person name="Yandava C."/>
            <person name="Straight P."/>
            <person name="Clardy J."/>
            <person name="Hung D."/>
            <person name="Kolter R."/>
            <person name="Mekalanos J."/>
            <person name="Walker S."/>
            <person name="Walsh C.T."/>
            <person name="Wieland-Brown L.C."/>
            <person name="Haas B."/>
            <person name="Nusbaum C."/>
            <person name="Birren B."/>
        </authorList>
    </citation>
    <scope>NUCLEOTIDE SEQUENCE [LARGE SCALE GENOMIC DNA]</scope>
    <source>
        <strain evidence="10">ATCC 29083</strain>
    </source>
</reference>
<evidence type="ECO:0000256" key="7">
    <source>
        <dbReference type="ARBA" id="ARBA00023251"/>
    </source>
</evidence>
<keyword evidence="3" id="KW-1003">Cell membrane</keyword>
<dbReference type="InterPro" id="IPR036259">
    <property type="entry name" value="MFS_trans_sf"/>
</dbReference>
<dbReference type="EMBL" id="CM000951">
    <property type="protein sequence ID" value="EDY55979.1"/>
    <property type="molecule type" value="Genomic_DNA"/>
</dbReference>
<evidence type="ECO:0000313" key="10">
    <source>
        <dbReference type="EMBL" id="EDY55979.1"/>
    </source>
</evidence>
<dbReference type="Pfam" id="PF07690">
    <property type="entry name" value="MFS_1"/>
    <property type="match status" value="1"/>
</dbReference>
<evidence type="ECO:0000256" key="2">
    <source>
        <dbReference type="ARBA" id="ARBA00022448"/>
    </source>
</evidence>
<keyword evidence="7" id="KW-0046">Antibiotic resistance</keyword>
<dbReference type="SUPFAM" id="SSF103473">
    <property type="entry name" value="MFS general substrate transporter"/>
    <property type="match status" value="1"/>
</dbReference>
<evidence type="ECO:0000256" key="3">
    <source>
        <dbReference type="ARBA" id="ARBA00022475"/>
    </source>
</evidence>
<dbReference type="Proteomes" id="UP000002785">
    <property type="component" value="Chromosome"/>
</dbReference>
<dbReference type="InterPro" id="IPR011701">
    <property type="entry name" value="MFS"/>
</dbReference>
<dbReference type="Gene3D" id="1.20.1720.10">
    <property type="entry name" value="Multidrug resistance protein D"/>
    <property type="match status" value="1"/>
</dbReference>
<feature type="transmembrane region" description="Helical" evidence="8">
    <location>
        <begin position="24"/>
        <end position="43"/>
    </location>
</feature>
<keyword evidence="4 8" id="KW-0812">Transmembrane</keyword>
<dbReference type="HOGENOM" id="CLU_000960_28_2_11"/>
<dbReference type="RefSeq" id="WP_007385268.1">
    <property type="nucleotide sequence ID" value="NZ_CM000951.1"/>
</dbReference>
<feature type="transmembrane region" description="Helical" evidence="8">
    <location>
        <begin position="244"/>
        <end position="262"/>
    </location>
</feature>
<feature type="transmembrane region" description="Helical" evidence="8">
    <location>
        <begin position="283"/>
        <end position="306"/>
    </location>
</feature>
<sequence>MSTQESMRLPHHAAESEPPRRPGLILAFLCLAGFMTFLDVSIVNVALPTIEDELHISQTSLQYIVTTYGMLLGGFLLLTGRLADAFGRRRMLQTGLVLFALASLFAGFGQGAAMLIVARGAQGLGAAFIATAALSLLANNFEEGAERNKALGAWGALSGIAAVAGVTLGGLLTDGPGWRWIFFINVPIGLVCALIAPKVVAESRAAERSSSFDVAGAVTLTAGLVLLIFSLGQTVDDSDVPMGRVYGGFALSAILLIAFVLIERRAQAPLIPLGVFKRKSLRASNIVALLLLGTCVTLFFFASLFMQQVLDWSALKTGLAYVPLAVIVAVGAGIASQLVTKVAAKPVLMVGLALTSVGMFLLWRAPSDASYLVDLLPAFLLSGLGLGLSFVPVQVAAFTGTEEDESGLSAGLINTAQEVGGALGLAVAATYAFRRVEELTDWADGVPARVNQARTEVFHDAFLAGACFALAGLLLALILLPLTKASDQPAAAPAPAHD</sequence>
<dbReference type="PANTHER" id="PTHR42718:SF46">
    <property type="entry name" value="BLR6921 PROTEIN"/>
    <property type="match status" value="1"/>
</dbReference>
<dbReference type="InterPro" id="IPR005829">
    <property type="entry name" value="Sugar_transporter_CS"/>
</dbReference>
<evidence type="ECO:0000256" key="5">
    <source>
        <dbReference type="ARBA" id="ARBA00022989"/>
    </source>
</evidence>
<dbReference type="Gene3D" id="1.20.1250.20">
    <property type="entry name" value="MFS general substrate transporter like domains"/>
    <property type="match status" value="1"/>
</dbReference>
<feature type="transmembrane region" description="Helical" evidence="8">
    <location>
        <begin position="63"/>
        <end position="83"/>
    </location>
</feature>
<evidence type="ECO:0000259" key="9">
    <source>
        <dbReference type="PROSITE" id="PS50850"/>
    </source>
</evidence>
<feature type="domain" description="Major facilitator superfamily (MFS) profile" evidence="9">
    <location>
        <begin position="25"/>
        <end position="484"/>
    </location>
</feature>